<feature type="chain" id="PRO_5046815889" evidence="1">
    <location>
        <begin position="19"/>
        <end position="115"/>
    </location>
</feature>
<keyword evidence="1" id="KW-0732">Signal</keyword>
<keyword evidence="3" id="KW-1185">Reference proteome</keyword>
<dbReference type="RefSeq" id="WP_187009251.1">
    <property type="nucleotide sequence ID" value="NZ_JACRUI010000001.1"/>
</dbReference>
<evidence type="ECO:0000256" key="1">
    <source>
        <dbReference type="SAM" id="SignalP"/>
    </source>
</evidence>
<dbReference type="InterPro" id="IPR011652">
    <property type="entry name" value="MORN_2"/>
</dbReference>
<dbReference type="Proteomes" id="UP000629963">
    <property type="component" value="Unassembled WGS sequence"/>
</dbReference>
<gene>
    <name evidence="2" type="ORF">H8R23_04680</name>
</gene>
<protein>
    <submittedName>
        <fullName evidence="2">Membrane-binding protein</fullName>
    </submittedName>
</protein>
<evidence type="ECO:0000313" key="2">
    <source>
        <dbReference type="EMBL" id="MBC5840692.1"/>
    </source>
</evidence>
<name>A0ABR7J5E9_9FLAO</name>
<comment type="caution">
    <text evidence="2">The sequence shown here is derived from an EMBL/GenBank/DDBJ whole genome shotgun (WGS) entry which is preliminary data.</text>
</comment>
<dbReference type="SUPFAM" id="SSF82185">
    <property type="entry name" value="Histone H3 K4-specific methyltransferase SET7/9 N-terminal domain"/>
    <property type="match status" value="1"/>
</dbReference>
<dbReference type="EMBL" id="JACRUJ010000001">
    <property type="protein sequence ID" value="MBC5840692.1"/>
    <property type="molecule type" value="Genomic_DNA"/>
</dbReference>
<accession>A0ABR7J5E9</accession>
<reference evidence="2 3" key="1">
    <citation type="submission" date="2020-08" db="EMBL/GenBank/DDBJ databases">
        <title>Description of novel Flavobacterium F-380 isolate.</title>
        <authorList>
            <person name="Saticioglu I.B."/>
            <person name="Duman M."/>
            <person name="Altun S."/>
        </authorList>
    </citation>
    <scope>NUCLEOTIDE SEQUENCE [LARGE SCALE GENOMIC DNA]</scope>
    <source>
        <strain evidence="2 3">F-380</strain>
    </source>
</reference>
<feature type="signal peptide" evidence="1">
    <location>
        <begin position="1"/>
        <end position="18"/>
    </location>
</feature>
<organism evidence="2 3">
    <name type="scientific">Flavobacterium kayseriense</name>
    <dbReference type="NCBI Taxonomy" id="2764714"/>
    <lineage>
        <taxon>Bacteria</taxon>
        <taxon>Pseudomonadati</taxon>
        <taxon>Bacteroidota</taxon>
        <taxon>Flavobacteriia</taxon>
        <taxon>Flavobacteriales</taxon>
        <taxon>Flavobacteriaceae</taxon>
        <taxon>Flavobacterium</taxon>
    </lineage>
</organism>
<evidence type="ECO:0000313" key="3">
    <source>
        <dbReference type="Proteomes" id="UP000629963"/>
    </source>
</evidence>
<sequence length="115" mass="12968">MKKYIMIAAVLFTGILFAQNTKPQLEVVGNQVKATFHHENGQIQQQGHYLDGKLQGEWTSYDTNGNKVAIGSYSKGQKVGKWFFWNNAGLSEVDYSDNRIASVKNWKKDAVVNID</sequence>
<proteinExistence type="predicted"/>
<dbReference type="Gene3D" id="2.20.110.10">
    <property type="entry name" value="Histone H3 K4-specific methyltransferase SET7/9 N-terminal domain"/>
    <property type="match status" value="1"/>
</dbReference>
<dbReference type="Pfam" id="PF07661">
    <property type="entry name" value="MORN_2"/>
    <property type="match status" value="2"/>
</dbReference>